<dbReference type="InterPro" id="IPR036388">
    <property type="entry name" value="WH-like_DNA-bd_sf"/>
</dbReference>
<dbReference type="EMBL" id="CP097095">
    <property type="protein sequence ID" value="UQF79966.1"/>
    <property type="molecule type" value="Genomic_DNA"/>
</dbReference>
<name>A0A9E7DCC8_9ACTO</name>
<dbReference type="SUPFAM" id="SSF46785">
    <property type="entry name" value="Winged helix' DNA-binding domain"/>
    <property type="match status" value="1"/>
</dbReference>
<dbReference type="Gene3D" id="1.10.10.10">
    <property type="entry name" value="Winged helix-like DNA-binding domain superfamily/Winged helix DNA-binding domain"/>
    <property type="match status" value="1"/>
</dbReference>
<dbReference type="GO" id="GO:0006950">
    <property type="term" value="P:response to stress"/>
    <property type="evidence" value="ECO:0007669"/>
    <property type="project" value="TreeGrafter"/>
</dbReference>
<sequence length="242" mass="25308">MRALNMASSCGTGAISGAMGIGDDVVASASSSVAGGCGQGAAPKTAAAGAVVGCGQEATKAVSEPASGCGQEVASAGCGQEASNASSCGQGDKRLLTESQMRAWRAFLGASTLVSARLNHELDEAAAISMYEYEILVRLFESEAGRVRMSQLADQVSYSRSRLTHTVGRLERAGYVLRSSCPNDRRGVYAHLTQAGYEFLAQTAPIHLDGVRRHLIDRFTPSELATLTELLEKITTDADSTR</sequence>
<reference evidence="2" key="1">
    <citation type="submission" date="2022-05" db="EMBL/GenBank/DDBJ databases">
        <title>Using nanopore sequencing to obtain complete genomes from saliva samples.</title>
        <authorList>
            <person name="Baker J.L."/>
        </authorList>
    </citation>
    <scope>NUCLEOTIDE SEQUENCE</scope>
    <source>
        <strain evidence="2">JCVI-JB-Ag32</strain>
    </source>
</reference>
<dbReference type="PROSITE" id="PS50995">
    <property type="entry name" value="HTH_MARR_2"/>
    <property type="match status" value="1"/>
</dbReference>
<accession>A0A9E7DCC8</accession>
<dbReference type="GO" id="GO:0003700">
    <property type="term" value="F:DNA-binding transcription factor activity"/>
    <property type="evidence" value="ECO:0007669"/>
    <property type="project" value="InterPro"/>
</dbReference>
<dbReference type="InterPro" id="IPR000835">
    <property type="entry name" value="HTH_MarR-typ"/>
</dbReference>
<dbReference type="PRINTS" id="PR00598">
    <property type="entry name" value="HTHMARR"/>
</dbReference>
<dbReference type="Pfam" id="PF01047">
    <property type="entry name" value="MarR"/>
    <property type="match status" value="1"/>
</dbReference>
<dbReference type="SMART" id="SM00347">
    <property type="entry name" value="HTH_MARR"/>
    <property type="match status" value="1"/>
</dbReference>
<organism evidence="2 3">
    <name type="scientific">Actinomyces graevenitzii</name>
    <dbReference type="NCBI Taxonomy" id="55565"/>
    <lineage>
        <taxon>Bacteria</taxon>
        <taxon>Bacillati</taxon>
        <taxon>Actinomycetota</taxon>
        <taxon>Actinomycetes</taxon>
        <taxon>Actinomycetales</taxon>
        <taxon>Actinomycetaceae</taxon>
        <taxon>Actinomyces</taxon>
    </lineage>
</organism>
<dbReference type="InterPro" id="IPR039422">
    <property type="entry name" value="MarR/SlyA-like"/>
</dbReference>
<dbReference type="PANTHER" id="PTHR33164">
    <property type="entry name" value="TRANSCRIPTIONAL REGULATOR, MARR FAMILY"/>
    <property type="match status" value="1"/>
</dbReference>
<dbReference type="PANTHER" id="PTHR33164:SF99">
    <property type="entry name" value="MARR FAMILY REGULATORY PROTEIN"/>
    <property type="match status" value="1"/>
</dbReference>
<protein>
    <submittedName>
        <fullName evidence="2">MarR family transcriptional regulator</fullName>
    </submittedName>
</protein>
<dbReference type="AlphaFoldDB" id="A0A9E7DCC8"/>
<evidence type="ECO:0000313" key="3">
    <source>
        <dbReference type="Proteomes" id="UP000830236"/>
    </source>
</evidence>
<dbReference type="InterPro" id="IPR036390">
    <property type="entry name" value="WH_DNA-bd_sf"/>
</dbReference>
<dbReference type="Proteomes" id="UP000830236">
    <property type="component" value="Chromosome"/>
</dbReference>
<dbReference type="KEGG" id="agh:M3I41_01440"/>
<feature type="domain" description="HTH marR-type" evidence="1">
    <location>
        <begin position="93"/>
        <end position="236"/>
    </location>
</feature>
<gene>
    <name evidence="2" type="ORF">M3I41_01440</name>
</gene>
<evidence type="ECO:0000259" key="1">
    <source>
        <dbReference type="PROSITE" id="PS50995"/>
    </source>
</evidence>
<proteinExistence type="predicted"/>
<evidence type="ECO:0000313" key="2">
    <source>
        <dbReference type="EMBL" id="UQF79966.1"/>
    </source>
</evidence>